<dbReference type="Proteomes" id="UP000784294">
    <property type="component" value="Unassembled WGS sequence"/>
</dbReference>
<feature type="compositionally biased region" description="Polar residues" evidence="1">
    <location>
        <begin position="128"/>
        <end position="137"/>
    </location>
</feature>
<evidence type="ECO:0000256" key="1">
    <source>
        <dbReference type="SAM" id="MobiDB-lite"/>
    </source>
</evidence>
<proteinExistence type="predicted"/>
<organism evidence="2 3">
    <name type="scientific">Protopolystoma xenopodis</name>
    <dbReference type="NCBI Taxonomy" id="117903"/>
    <lineage>
        <taxon>Eukaryota</taxon>
        <taxon>Metazoa</taxon>
        <taxon>Spiralia</taxon>
        <taxon>Lophotrochozoa</taxon>
        <taxon>Platyhelminthes</taxon>
        <taxon>Monogenea</taxon>
        <taxon>Polyopisthocotylea</taxon>
        <taxon>Polystomatidea</taxon>
        <taxon>Polystomatidae</taxon>
        <taxon>Protopolystoma</taxon>
    </lineage>
</organism>
<name>A0A3S5CI73_9PLAT</name>
<feature type="compositionally biased region" description="Basic residues" evidence="1">
    <location>
        <begin position="104"/>
        <end position="114"/>
    </location>
</feature>
<dbReference type="AlphaFoldDB" id="A0A3S5CI73"/>
<evidence type="ECO:0000313" key="3">
    <source>
        <dbReference type="Proteomes" id="UP000784294"/>
    </source>
</evidence>
<accession>A0A3S5CI73</accession>
<sequence length="155" mass="17068">MFPFYPTFRETRKQQTCLNSSSNSETSQSPSCQEAKLEILRLRALDSLLVCLIDSLPRLASLASSKVVAPVVVTNGDPISCSPSSMLSQTQLASPSSKSDRGRRFLRRSQRQNQRRLSNDPELRQLAPSITGTNCPSEDSPLHDLTTPLVSHLIA</sequence>
<gene>
    <name evidence="2" type="ORF">PXEA_LOCUS16947</name>
</gene>
<evidence type="ECO:0000313" key="2">
    <source>
        <dbReference type="EMBL" id="VEL23507.1"/>
    </source>
</evidence>
<keyword evidence="3" id="KW-1185">Reference proteome</keyword>
<feature type="compositionally biased region" description="Polar residues" evidence="1">
    <location>
        <begin position="84"/>
        <end position="97"/>
    </location>
</feature>
<feature type="region of interest" description="Disordered" evidence="1">
    <location>
        <begin position="84"/>
        <end position="143"/>
    </location>
</feature>
<reference evidence="2" key="1">
    <citation type="submission" date="2018-11" db="EMBL/GenBank/DDBJ databases">
        <authorList>
            <consortium name="Pathogen Informatics"/>
        </authorList>
    </citation>
    <scope>NUCLEOTIDE SEQUENCE</scope>
</reference>
<dbReference type="EMBL" id="CAAALY010062318">
    <property type="protein sequence ID" value="VEL23507.1"/>
    <property type="molecule type" value="Genomic_DNA"/>
</dbReference>
<comment type="caution">
    <text evidence="2">The sequence shown here is derived from an EMBL/GenBank/DDBJ whole genome shotgun (WGS) entry which is preliminary data.</text>
</comment>
<protein>
    <submittedName>
        <fullName evidence="2">Uncharacterized protein</fullName>
    </submittedName>
</protein>